<keyword evidence="2" id="KW-1185">Reference proteome</keyword>
<dbReference type="Proteomes" id="UP000275267">
    <property type="component" value="Unassembled WGS sequence"/>
</dbReference>
<dbReference type="STRING" id="4540.A0A3L6S261"/>
<dbReference type="PANTHER" id="PTHR31325">
    <property type="entry name" value="OS01G0798800 PROTEIN-RELATED"/>
    <property type="match status" value="1"/>
</dbReference>
<name>A0A3L6S261_PANMI</name>
<accession>A0A3L6S261</accession>
<comment type="caution">
    <text evidence="1">The sequence shown here is derived from an EMBL/GenBank/DDBJ whole genome shotgun (WGS) entry which is preliminary data.</text>
</comment>
<gene>
    <name evidence="1" type="ORF">C2845_PM09G16190</name>
</gene>
<evidence type="ECO:0008006" key="3">
    <source>
        <dbReference type="Google" id="ProtNLM"/>
    </source>
</evidence>
<sequence length="187" mass="20791">MTELYSSCETNNEITLAHVIMTWHIATWHFEISEANRTFAVEAANRLVATSLSKYCAYLVAFAPELVPGSPIETQSMLDELVNDARKALRGTSDIYKRLQELQNEGTESLIFAESAILGMKLEIMEEVTRWNLLADFWAELMLYIAPSDNVAGHIEHLAQGGESVTHVWALLMHAGILERPAAASAI</sequence>
<dbReference type="Pfam" id="PF04578">
    <property type="entry name" value="DUF594"/>
    <property type="match status" value="1"/>
</dbReference>
<dbReference type="AlphaFoldDB" id="A0A3L6S261"/>
<evidence type="ECO:0000313" key="1">
    <source>
        <dbReference type="EMBL" id="RLN13293.1"/>
    </source>
</evidence>
<proteinExistence type="predicted"/>
<dbReference type="EMBL" id="PQIB02000006">
    <property type="protein sequence ID" value="RLN13293.1"/>
    <property type="molecule type" value="Genomic_DNA"/>
</dbReference>
<reference evidence="2" key="1">
    <citation type="journal article" date="2019" name="Nat. Commun.">
        <title>The genome of broomcorn millet.</title>
        <authorList>
            <person name="Zou C."/>
            <person name="Miki D."/>
            <person name="Li D."/>
            <person name="Tang Q."/>
            <person name="Xiao L."/>
            <person name="Rajput S."/>
            <person name="Deng P."/>
            <person name="Jia W."/>
            <person name="Huang R."/>
            <person name="Zhang M."/>
            <person name="Sun Y."/>
            <person name="Hu J."/>
            <person name="Fu X."/>
            <person name="Schnable P.S."/>
            <person name="Li F."/>
            <person name="Zhang H."/>
            <person name="Feng B."/>
            <person name="Zhu X."/>
            <person name="Liu R."/>
            <person name="Schnable J.C."/>
            <person name="Zhu J.-K."/>
            <person name="Zhang H."/>
        </authorList>
    </citation>
    <scope>NUCLEOTIDE SEQUENCE [LARGE SCALE GENOMIC DNA]</scope>
</reference>
<organism evidence="1 2">
    <name type="scientific">Panicum miliaceum</name>
    <name type="common">Proso millet</name>
    <name type="synonym">Broomcorn millet</name>
    <dbReference type="NCBI Taxonomy" id="4540"/>
    <lineage>
        <taxon>Eukaryota</taxon>
        <taxon>Viridiplantae</taxon>
        <taxon>Streptophyta</taxon>
        <taxon>Embryophyta</taxon>
        <taxon>Tracheophyta</taxon>
        <taxon>Spermatophyta</taxon>
        <taxon>Magnoliopsida</taxon>
        <taxon>Liliopsida</taxon>
        <taxon>Poales</taxon>
        <taxon>Poaceae</taxon>
        <taxon>PACMAD clade</taxon>
        <taxon>Panicoideae</taxon>
        <taxon>Panicodae</taxon>
        <taxon>Paniceae</taxon>
        <taxon>Panicinae</taxon>
        <taxon>Panicum</taxon>
        <taxon>Panicum sect. Panicum</taxon>
    </lineage>
</organism>
<evidence type="ECO:0000313" key="2">
    <source>
        <dbReference type="Proteomes" id="UP000275267"/>
    </source>
</evidence>
<dbReference type="InterPro" id="IPR007658">
    <property type="entry name" value="DUF594"/>
</dbReference>
<dbReference type="OrthoDB" id="679155at2759"/>
<protein>
    <recommendedName>
        <fullName evidence="3">DUF4220 domain-containing protein</fullName>
    </recommendedName>
</protein>